<feature type="binding site" evidence="4">
    <location>
        <position position="68"/>
    </location>
    <ligand>
        <name>Mg(2+)</name>
        <dbReference type="ChEBI" id="CHEBI:18420"/>
        <label>1</label>
        <note>catalytic</note>
    </ligand>
</feature>
<keyword evidence="3 4" id="KW-0460">Magnesium</keyword>
<evidence type="ECO:0000256" key="2">
    <source>
        <dbReference type="ARBA" id="ARBA00022723"/>
    </source>
</evidence>
<keyword evidence="2 4" id="KW-0479">Metal-binding</keyword>
<dbReference type="InterPro" id="IPR020550">
    <property type="entry name" value="Inositol_monophosphatase_CS"/>
</dbReference>
<proteinExistence type="inferred from homology"/>
<dbReference type="GO" id="GO:0046854">
    <property type="term" value="P:phosphatidylinositol phosphate biosynthetic process"/>
    <property type="evidence" value="ECO:0007669"/>
    <property type="project" value="InterPro"/>
</dbReference>
<dbReference type="CDD" id="cd01638">
    <property type="entry name" value="CysQ"/>
    <property type="match status" value="1"/>
</dbReference>
<dbReference type="PROSITE" id="PS00630">
    <property type="entry name" value="IMP_2"/>
    <property type="match status" value="1"/>
</dbReference>
<dbReference type="GO" id="GO:0006020">
    <property type="term" value="P:inositol metabolic process"/>
    <property type="evidence" value="ECO:0007669"/>
    <property type="project" value="TreeGrafter"/>
</dbReference>
<organism evidence="5 6">
    <name type="scientific">Salibaculum griseiflavum</name>
    <dbReference type="NCBI Taxonomy" id="1914409"/>
    <lineage>
        <taxon>Bacteria</taxon>
        <taxon>Pseudomonadati</taxon>
        <taxon>Pseudomonadota</taxon>
        <taxon>Alphaproteobacteria</taxon>
        <taxon>Rhodobacterales</taxon>
        <taxon>Roseobacteraceae</taxon>
        <taxon>Salibaculum</taxon>
    </lineage>
</organism>
<protein>
    <submittedName>
        <fullName evidence="5">3'(2'),5'-bisphosphate nucleotidase CysQ</fullName>
    </submittedName>
</protein>
<dbReference type="Proteomes" id="UP000245293">
    <property type="component" value="Unassembled WGS sequence"/>
</dbReference>
<feature type="binding site" evidence="4">
    <location>
        <position position="88"/>
    </location>
    <ligand>
        <name>Mg(2+)</name>
        <dbReference type="ChEBI" id="CHEBI:18420"/>
        <label>1</label>
        <note>catalytic</note>
    </ligand>
</feature>
<comment type="similarity">
    <text evidence="1">Belongs to the inositol monophosphatase superfamily.</text>
</comment>
<evidence type="ECO:0000256" key="3">
    <source>
        <dbReference type="ARBA" id="ARBA00022842"/>
    </source>
</evidence>
<comment type="caution">
    <text evidence="5">The sequence shown here is derived from an EMBL/GenBank/DDBJ whole genome shotgun (WGS) entry which is preliminary data.</text>
</comment>
<dbReference type="GO" id="GO:0008934">
    <property type="term" value="F:inositol monophosphate 1-phosphatase activity"/>
    <property type="evidence" value="ECO:0007669"/>
    <property type="project" value="TreeGrafter"/>
</dbReference>
<sequence>MPVINDLTLLEQAAQEAGDIALRHFRADPQVWEKDNAAGPVTEADLAVDRYLRDKLLTARPGNGWLSEETEDDADRLSADHVFIIDPIDGTRAFIDHSEDWALSLAVAERGAISAAVVYLPARGLLYRAARGRGATLNGAPITVTGTQDATGAEVLTTKPNLAPGFWRGPVPGFRRSFRTSLAYRLCLVAEGRFDAMLTLRPTWEWDVAAGSLIVAEAGGTATDGNGGPARFNNPHPQIAGMVAGGALHGALIGELRRDLSQPGPFTLPG</sequence>
<evidence type="ECO:0000256" key="1">
    <source>
        <dbReference type="ARBA" id="ARBA00009759"/>
    </source>
</evidence>
<feature type="binding site" evidence="4">
    <location>
        <position position="86"/>
    </location>
    <ligand>
        <name>Mg(2+)</name>
        <dbReference type="ChEBI" id="CHEBI:18420"/>
        <label>1</label>
        <note>catalytic</note>
    </ligand>
</feature>
<evidence type="ECO:0000313" key="6">
    <source>
        <dbReference type="Proteomes" id="UP000245293"/>
    </source>
</evidence>
<dbReference type="PANTHER" id="PTHR20854">
    <property type="entry name" value="INOSITOL MONOPHOSPHATASE"/>
    <property type="match status" value="1"/>
</dbReference>
<dbReference type="RefSeq" id="WP_109389185.1">
    <property type="nucleotide sequence ID" value="NZ_QETF01000013.1"/>
</dbReference>
<keyword evidence="6" id="KW-1185">Reference proteome</keyword>
<dbReference type="GO" id="GO:0046872">
    <property type="term" value="F:metal ion binding"/>
    <property type="evidence" value="ECO:0007669"/>
    <property type="project" value="UniProtKB-KW"/>
</dbReference>
<gene>
    <name evidence="5" type="ORF">DFK10_11510</name>
</gene>
<accession>A0A2V1P269</accession>
<dbReference type="Gene3D" id="3.40.190.80">
    <property type="match status" value="1"/>
</dbReference>
<dbReference type="PANTHER" id="PTHR20854:SF4">
    <property type="entry name" value="INOSITOL-1-MONOPHOSPHATASE-RELATED"/>
    <property type="match status" value="1"/>
</dbReference>
<dbReference type="AlphaFoldDB" id="A0A2V1P269"/>
<feature type="binding site" evidence="4">
    <location>
        <position position="89"/>
    </location>
    <ligand>
        <name>Mg(2+)</name>
        <dbReference type="ChEBI" id="CHEBI:18420"/>
        <label>1</label>
        <note>catalytic</note>
    </ligand>
</feature>
<reference evidence="6" key="1">
    <citation type="submission" date="2018-05" db="EMBL/GenBank/DDBJ databases">
        <authorList>
            <person name="Du Z."/>
            <person name="Wang X."/>
        </authorList>
    </citation>
    <scope>NUCLEOTIDE SEQUENCE [LARGE SCALE GENOMIC DNA]</scope>
    <source>
        <strain evidence="6">WDS4C29</strain>
    </source>
</reference>
<dbReference type="GO" id="GO:0007165">
    <property type="term" value="P:signal transduction"/>
    <property type="evidence" value="ECO:0007669"/>
    <property type="project" value="TreeGrafter"/>
</dbReference>
<evidence type="ECO:0000256" key="4">
    <source>
        <dbReference type="PIRSR" id="PIRSR600760-2"/>
    </source>
</evidence>
<dbReference type="PRINTS" id="PR00377">
    <property type="entry name" value="IMPHPHTASES"/>
</dbReference>
<dbReference type="Gene3D" id="3.30.540.10">
    <property type="entry name" value="Fructose-1,6-Bisphosphatase, subunit A, domain 1"/>
    <property type="match status" value="1"/>
</dbReference>
<evidence type="ECO:0000313" key="5">
    <source>
        <dbReference type="EMBL" id="PWG16416.1"/>
    </source>
</evidence>
<dbReference type="InterPro" id="IPR000760">
    <property type="entry name" value="Inositol_monophosphatase-like"/>
</dbReference>
<feature type="binding site" evidence="4">
    <location>
        <position position="207"/>
    </location>
    <ligand>
        <name>Mg(2+)</name>
        <dbReference type="ChEBI" id="CHEBI:18420"/>
        <label>1</label>
        <note>catalytic</note>
    </ligand>
</feature>
<name>A0A2V1P269_9RHOB</name>
<comment type="cofactor">
    <cofactor evidence="4">
        <name>Mg(2+)</name>
        <dbReference type="ChEBI" id="CHEBI:18420"/>
    </cofactor>
</comment>
<dbReference type="SUPFAM" id="SSF56655">
    <property type="entry name" value="Carbohydrate phosphatase"/>
    <property type="match status" value="1"/>
</dbReference>
<dbReference type="OrthoDB" id="9785695at2"/>
<dbReference type="EMBL" id="QETF01000013">
    <property type="protein sequence ID" value="PWG16416.1"/>
    <property type="molecule type" value="Genomic_DNA"/>
</dbReference>
<dbReference type="Pfam" id="PF00459">
    <property type="entry name" value="Inositol_P"/>
    <property type="match status" value="1"/>
</dbReference>